<comment type="caution">
    <text evidence="2">The sequence shown here is derived from an EMBL/GenBank/DDBJ whole genome shotgun (WGS) entry which is preliminary data.</text>
</comment>
<keyword evidence="3" id="KW-1185">Reference proteome</keyword>
<proteinExistence type="predicted"/>
<protein>
    <submittedName>
        <fullName evidence="2">(Mediterranean fruit fly) hypothetical protein</fullName>
    </submittedName>
</protein>
<gene>
    <name evidence="2" type="ORF">CCAP1982_LOCUS15036</name>
</gene>
<dbReference type="Proteomes" id="UP000606786">
    <property type="component" value="Unassembled WGS sequence"/>
</dbReference>
<dbReference type="AlphaFoldDB" id="A0A811VAC9"/>
<evidence type="ECO:0000313" key="2">
    <source>
        <dbReference type="EMBL" id="CAD7006737.1"/>
    </source>
</evidence>
<sequence length="93" mass="10161">MYLYLCKSMRVTRSLLSLAICAGFPLPTVQGSLEMKAARSPNGSLGIKCEILYVPTNIHIDTYLPKSICIYIAVATAVGQPTCTGFPLFITRF</sequence>
<dbReference type="EMBL" id="CAJHJT010000042">
    <property type="protein sequence ID" value="CAD7006737.1"/>
    <property type="molecule type" value="Genomic_DNA"/>
</dbReference>
<organism evidence="2 3">
    <name type="scientific">Ceratitis capitata</name>
    <name type="common">Mediterranean fruit fly</name>
    <name type="synonym">Tephritis capitata</name>
    <dbReference type="NCBI Taxonomy" id="7213"/>
    <lineage>
        <taxon>Eukaryota</taxon>
        <taxon>Metazoa</taxon>
        <taxon>Ecdysozoa</taxon>
        <taxon>Arthropoda</taxon>
        <taxon>Hexapoda</taxon>
        <taxon>Insecta</taxon>
        <taxon>Pterygota</taxon>
        <taxon>Neoptera</taxon>
        <taxon>Endopterygota</taxon>
        <taxon>Diptera</taxon>
        <taxon>Brachycera</taxon>
        <taxon>Muscomorpha</taxon>
        <taxon>Tephritoidea</taxon>
        <taxon>Tephritidae</taxon>
        <taxon>Ceratitis</taxon>
        <taxon>Ceratitis</taxon>
    </lineage>
</organism>
<reference evidence="2" key="1">
    <citation type="submission" date="2020-11" db="EMBL/GenBank/DDBJ databases">
        <authorList>
            <person name="Whitehead M."/>
        </authorList>
    </citation>
    <scope>NUCLEOTIDE SEQUENCE</scope>
    <source>
        <strain evidence="2">EGII</strain>
    </source>
</reference>
<keyword evidence="1" id="KW-0732">Signal</keyword>
<evidence type="ECO:0000313" key="3">
    <source>
        <dbReference type="Proteomes" id="UP000606786"/>
    </source>
</evidence>
<feature type="chain" id="PRO_5032556894" evidence="1">
    <location>
        <begin position="32"/>
        <end position="93"/>
    </location>
</feature>
<evidence type="ECO:0000256" key="1">
    <source>
        <dbReference type="SAM" id="SignalP"/>
    </source>
</evidence>
<feature type="signal peptide" evidence="1">
    <location>
        <begin position="1"/>
        <end position="31"/>
    </location>
</feature>
<name>A0A811VAC9_CERCA</name>
<accession>A0A811VAC9</accession>